<reference evidence="6 7" key="1">
    <citation type="submission" date="2019-07" db="EMBL/GenBank/DDBJ databases">
        <title>Rufibacter sp. nov., isolated from lake sediment.</title>
        <authorList>
            <person name="Qu J.-H."/>
        </authorList>
    </citation>
    <scope>NUCLEOTIDE SEQUENCE [LARGE SCALE GENOMIC DNA]</scope>
    <source>
        <strain evidence="6 7">NBS58-1</strain>
    </source>
</reference>
<evidence type="ECO:0000256" key="3">
    <source>
        <dbReference type="ARBA" id="ARBA00022475"/>
    </source>
</evidence>
<dbReference type="PANTHER" id="PTHR11040:SF211">
    <property type="entry name" value="ZINC TRANSPORTER ZIP11"/>
    <property type="match status" value="1"/>
</dbReference>
<keyword evidence="5" id="KW-0812">Transmembrane</keyword>
<keyword evidence="5" id="KW-1133">Transmembrane helix</keyword>
<organism evidence="6 7">
    <name type="scientific">Rufibacter hautae</name>
    <dbReference type="NCBI Taxonomy" id="2595005"/>
    <lineage>
        <taxon>Bacteria</taxon>
        <taxon>Pseudomonadati</taxon>
        <taxon>Bacteroidota</taxon>
        <taxon>Cytophagia</taxon>
        <taxon>Cytophagales</taxon>
        <taxon>Hymenobacteraceae</taxon>
        <taxon>Rufibacter</taxon>
    </lineage>
</organism>
<dbReference type="GO" id="GO:0005886">
    <property type="term" value="C:plasma membrane"/>
    <property type="evidence" value="ECO:0007669"/>
    <property type="project" value="UniProtKB-SubCell"/>
</dbReference>
<evidence type="ECO:0000313" key="6">
    <source>
        <dbReference type="EMBL" id="KAA3439377.1"/>
    </source>
</evidence>
<feature type="transmembrane region" description="Helical" evidence="5">
    <location>
        <begin position="7"/>
        <end position="28"/>
    </location>
</feature>
<feature type="transmembrane region" description="Helical" evidence="5">
    <location>
        <begin position="169"/>
        <end position="193"/>
    </location>
</feature>
<evidence type="ECO:0000256" key="2">
    <source>
        <dbReference type="ARBA" id="ARBA00006939"/>
    </source>
</evidence>
<keyword evidence="3" id="KW-1003">Cell membrane</keyword>
<comment type="caution">
    <text evidence="6">The sequence shown here is derived from an EMBL/GenBank/DDBJ whole genome shotgun (WGS) entry which is preliminary data.</text>
</comment>
<accession>A0A5B6TIV1</accession>
<name>A0A5B6TIV1_9BACT</name>
<dbReference type="EMBL" id="VKKY01000001">
    <property type="protein sequence ID" value="KAA3439377.1"/>
    <property type="molecule type" value="Genomic_DNA"/>
</dbReference>
<evidence type="ECO:0000256" key="4">
    <source>
        <dbReference type="ARBA" id="ARBA00022833"/>
    </source>
</evidence>
<keyword evidence="5" id="KW-0472">Membrane</keyword>
<gene>
    <name evidence="6" type="ORF">FOA19_01440</name>
</gene>
<evidence type="ECO:0000256" key="5">
    <source>
        <dbReference type="SAM" id="Phobius"/>
    </source>
</evidence>
<dbReference type="GO" id="GO:0005385">
    <property type="term" value="F:zinc ion transmembrane transporter activity"/>
    <property type="evidence" value="ECO:0007669"/>
    <property type="project" value="TreeGrafter"/>
</dbReference>
<dbReference type="RefSeq" id="WP_149089021.1">
    <property type="nucleotide sequence ID" value="NZ_VKKY01000001.1"/>
</dbReference>
<comment type="subcellular location">
    <subcellularLocation>
        <location evidence="1">Cell membrane</location>
        <topology evidence="1">Multi-pass membrane protein</topology>
    </subcellularLocation>
</comment>
<dbReference type="AlphaFoldDB" id="A0A5B6TIV1"/>
<sequence>MPIWLQATLWGLLGGAALLLGAGIGYFAKVSVRVSSSIMAFGAGVLISALAFDLMDEAFQQGGFDAAAIGFLSGAVVYTAANWLLKKRGAHNRKRSGDQQVSEAEDEGSGLALAIGALIDGVPESIAIGISMISGSKVSFAVVAAVFLSNVPEGLSSAVGMKKAQRSKAYIFGVWGGIALISGVAALLGYTVFSNLSPNIIAATTALAAGAILAMITDTMIPEAFEVTHDFTGIITVLGFLTAFVLSHLGV</sequence>
<feature type="transmembrane region" description="Helical" evidence="5">
    <location>
        <begin position="199"/>
        <end position="219"/>
    </location>
</feature>
<dbReference type="OrthoDB" id="1145132at2"/>
<dbReference type="Proteomes" id="UP000324133">
    <property type="component" value="Unassembled WGS sequence"/>
</dbReference>
<protein>
    <submittedName>
        <fullName evidence="6">ZIP family zinc transporter</fullName>
    </submittedName>
</protein>
<keyword evidence="7" id="KW-1185">Reference proteome</keyword>
<dbReference type="PANTHER" id="PTHR11040">
    <property type="entry name" value="ZINC/IRON TRANSPORTER"/>
    <property type="match status" value="1"/>
</dbReference>
<feature type="transmembrane region" description="Helical" evidence="5">
    <location>
        <begin position="231"/>
        <end position="250"/>
    </location>
</feature>
<proteinExistence type="inferred from homology"/>
<feature type="transmembrane region" description="Helical" evidence="5">
    <location>
        <begin position="34"/>
        <end position="52"/>
    </location>
</feature>
<evidence type="ECO:0000313" key="7">
    <source>
        <dbReference type="Proteomes" id="UP000324133"/>
    </source>
</evidence>
<comment type="similarity">
    <text evidence="2">Belongs to the ZIP transporter (TC 2.A.5) family.</text>
</comment>
<feature type="transmembrane region" description="Helical" evidence="5">
    <location>
        <begin position="64"/>
        <end position="85"/>
    </location>
</feature>
<evidence type="ECO:0000256" key="1">
    <source>
        <dbReference type="ARBA" id="ARBA00004651"/>
    </source>
</evidence>
<keyword evidence="4" id="KW-0862">Zinc</keyword>